<dbReference type="OrthoDB" id="9795355at2"/>
<evidence type="ECO:0000313" key="2">
    <source>
        <dbReference type="Proteomes" id="UP000293142"/>
    </source>
</evidence>
<reference evidence="1 2" key="1">
    <citation type="submission" date="2019-02" db="EMBL/GenBank/DDBJ databases">
        <title>Paenibacillus sp. nov., isolated from surface-sterilized tissue of Thalictrum simplex L.</title>
        <authorList>
            <person name="Tuo L."/>
        </authorList>
    </citation>
    <scope>NUCLEOTIDE SEQUENCE [LARGE SCALE GENOMIC DNA]</scope>
    <source>
        <strain evidence="1 2">N2SHLJ1</strain>
    </source>
</reference>
<dbReference type="Pfam" id="PF01263">
    <property type="entry name" value="Aldose_epim"/>
    <property type="match status" value="1"/>
</dbReference>
<gene>
    <name evidence="1" type="ORF">EYB31_26345</name>
</gene>
<name>A0A4Q9DJG1_9BACL</name>
<dbReference type="SUPFAM" id="SSF74650">
    <property type="entry name" value="Galactose mutarotase-like"/>
    <property type="match status" value="1"/>
</dbReference>
<dbReference type="PANTHER" id="PTHR10091">
    <property type="entry name" value="ALDOSE-1-EPIMERASE"/>
    <property type="match status" value="1"/>
</dbReference>
<dbReference type="GO" id="GO:0006006">
    <property type="term" value="P:glucose metabolic process"/>
    <property type="evidence" value="ECO:0007669"/>
    <property type="project" value="TreeGrafter"/>
</dbReference>
<comment type="caution">
    <text evidence="1">The sequence shown here is derived from an EMBL/GenBank/DDBJ whole genome shotgun (WGS) entry which is preliminary data.</text>
</comment>
<dbReference type="GO" id="GO:0005737">
    <property type="term" value="C:cytoplasm"/>
    <property type="evidence" value="ECO:0007669"/>
    <property type="project" value="TreeGrafter"/>
</dbReference>
<dbReference type="InterPro" id="IPR011013">
    <property type="entry name" value="Gal_mutarotase_sf_dom"/>
</dbReference>
<dbReference type="GO" id="GO:0030246">
    <property type="term" value="F:carbohydrate binding"/>
    <property type="evidence" value="ECO:0007669"/>
    <property type="project" value="InterPro"/>
</dbReference>
<accession>A0A4Q9DJG1</accession>
<dbReference type="AlphaFoldDB" id="A0A4Q9DJG1"/>
<dbReference type="RefSeq" id="WP_131016423.1">
    <property type="nucleotide sequence ID" value="NZ_SIRE01000020.1"/>
</dbReference>
<dbReference type="PANTHER" id="PTHR10091:SF0">
    <property type="entry name" value="GALACTOSE MUTAROTASE"/>
    <property type="match status" value="1"/>
</dbReference>
<keyword evidence="2" id="KW-1185">Reference proteome</keyword>
<proteinExistence type="predicted"/>
<dbReference type="GO" id="GO:0033499">
    <property type="term" value="P:galactose catabolic process via UDP-galactose, Leloir pathway"/>
    <property type="evidence" value="ECO:0007669"/>
    <property type="project" value="TreeGrafter"/>
</dbReference>
<protein>
    <submittedName>
        <fullName evidence="1">Aldose 1-epimerase</fullName>
    </submittedName>
</protein>
<dbReference type="Proteomes" id="UP000293142">
    <property type="component" value="Unassembled WGS sequence"/>
</dbReference>
<dbReference type="GO" id="GO:0004034">
    <property type="term" value="F:aldose 1-epimerase activity"/>
    <property type="evidence" value="ECO:0007669"/>
    <property type="project" value="TreeGrafter"/>
</dbReference>
<dbReference type="InterPro" id="IPR014718">
    <property type="entry name" value="GH-type_carb-bd"/>
</dbReference>
<dbReference type="EMBL" id="SIRE01000020">
    <property type="protein sequence ID" value="TBL74016.1"/>
    <property type="molecule type" value="Genomic_DNA"/>
</dbReference>
<organism evidence="1 2">
    <name type="scientific">Paenibacillus thalictri</name>
    <dbReference type="NCBI Taxonomy" id="2527873"/>
    <lineage>
        <taxon>Bacteria</taxon>
        <taxon>Bacillati</taxon>
        <taxon>Bacillota</taxon>
        <taxon>Bacilli</taxon>
        <taxon>Bacillales</taxon>
        <taxon>Paenibacillaceae</taxon>
        <taxon>Paenibacillus</taxon>
    </lineage>
</organism>
<sequence>MIKQIDWQGTQTYVLENDKLSVSVCPSLNNNAYSIWDKTANRELLRTPSGPAALAEQPIQYGTPILMPPNRIAKGQFSFGGRNYQFDINTPVGNHIHGLLRSFPWKVVGTEEKDGKTSITSSIRLSEFPDMQRQYPHDIELQVTYILDGSSLIHSVKAINHGTDTAPFGYGLHTWFLLDGEPDKWTFRLPVSGIWELDETNVPTGQIVPLGEYDKFLEGASLNGSNMDTVFQIGDNDCIAALARGGYELKYSGSPEFKQWVIYTKGEAHDFICLEPYTWVTNAPNIELPADVTGLRGIAPGETLELTVILDVDCPL</sequence>
<dbReference type="Gene3D" id="2.70.98.10">
    <property type="match status" value="1"/>
</dbReference>
<evidence type="ECO:0000313" key="1">
    <source>
        <dbReference type="EMBL" id="TBL74016.1"/>
    </source>
</evidence>
<dbReference type="InterPro" id="IPR008183">
    <property type="entry name" value="Aldose_1/G6P_1-epimerase"/>
</dbReference>
<dbReference type="CDD" id="cd01081">
    <property type="entry name" value="Aldose_epim"/>
    <property type="match status" value="1"/>
</dbReference>